<sequence length="520" mass="58308">MDRMNPLDLPEIITNVGRFLPLWKYSDNLGFYDFNPAILLSCTLVNRTWHNALTPVIWYVYNGFVMRSIPKGVIVKNSRHFRIFFYDRSFAGPFESRHLKALVISWWDKELLPLVEANAGSLVSLVWKGSSSPSPTRTALLPSPDYGLLMRMAPTLEDLQLSHWSLSGKEFVDFLVACRHLKNLGLAAVDWTKSTPGDLQSSVIPLSSSPATPQPSYRCGLRSPTSPTPFSYAVDPRHHPQAIQGLTDLRLDVSMSKEDAFVDLLRSCPDLENFSLYSENTEDPRALLPILRDHCPKLSGIEYVSRFCSVLGGREYLSDAEYANLVLSARNLKSLKIDIPCLDDAMTRALLLQSQALQSLSLRFHERRTTHPLRDAENICIILQHCTELRHLTLQFNPHSLGKEGTLKLFERPWACRNLKTLALTEVTMIEDQAAQTIPNSPQGPALQPYHWRLASAARPIPSPGGDSSSSPTSVGSEQDTRYGPSPKQKLFEQVRKLPRLVTMSLNHVSYTSASLDTSP</sequence>
<feature type="region of interest" description="Disordered" evidence="1">
    <location>
        <begin position="457"/>
        <end position="492"/>
    </location>
</feature>
<evidence type="ECO:0000256" key="1">
    <source>
        <dbReference type="SAM" id="MobiDB-lite"/>
    </source>
</evidence>
<dbReference type="Proteomes" id="UP000717515">
    <property type="component" value="Unassembled WGS sequence"/>
</dbReference>
<dbReference type="EMBL" id="JAIFTL010000356">
    <property type="protein sequence ID" value="KAG9319907.1"/>
    <property type="molecule type" value="Genomic_DNA"/>
</dbReference>
<name>A0A9P7ZWX4_MORAP</name>
<organism evidence="2 3">
    <name type="scientific">Mortierella alpina</name>
    <name type="common">Oleaginous fungus</name>
    <name type="synonym">Mortierella renispora</name>
    <dbReference type="NCBI Taxonomy" id="64518"/>
    <lineage>
        <taxon>Eukaryota</taxon>
        <taxon>Fungi</taxon>
        <taxon>Fungi incertae sedis</taxon>
        <taxon>Mucoromycota</taxon>
        <taxon>Mortierellomycotina</taxon>
        <taxon>Mortierellomycetes</taxon>
        <taxon>Mortierellales</taxon>
        <taxon>Mortierellaceae</taxon>
        <taxon>Mortierella</taxon>
    </lineage>
</organism>
<evidence type="ECO:0000313" key="2">
    <source>
        <dbReference type="EMBL" id="KAG9319907.1"/>
    </source>
</evidence>
<feature type="compositionally biased region" description="Low complexity" evidence="1">
    <location>
        <begin position="464"/>
        <end position="477"/>
    </location>
</feature>
<accession>A0A9P7ZWX4</accession>
<evidence type="ECO:0000313" key="3">
    <source>
        <dbReference type="Proteomes" id="UP000717515"/>
    </source>
</evidence>
<dbReference type="AlphaFoldDB" id="A0A9P7ZWX4"/>
<comment type="caution">
    <text evidence="2">The sequence shown here is derived from an EMBL/GenBank/DDBJ whole genome shotgun (WGS) entry which is preliminary data.</text>
</comment>
<gene>
    <name evidence="2" type="ORF">KVV02_008373</name>
</gene>
<dbReference type="InterPro" id="IPR032675">
    <property type="entry name" value="LRR_dom_sf"/>
</dbReference>
<proteinExistence type="predicted"/>
<reference evidence="2" key="1">
    <citation type="submission" date="2021-07" db="EMBL/GenBank/DDBJ databases">
        <title>Draft genome of Mortierella alpina, strain LL118, isolated from an aspen leaf litter sample.</title>
        <authorList>
            <person name="Yang S."/>
            <person name="Vinatzer B.A."/>
        </authorList>
    </citation>
    <scope>NUCLEOTIDE SEQUENCE</scope>
    <source>
        <strain evidence="2">LL118</strain>
    </source>
</reference>
<dbReference type="Gene3D" id="3.80.10.10">
    <property type="entry name" value="Ribonuclease Inhibitor"/>
    <property type="match status" value="1"/>
</dbReference>
<dbReference type="SUPFAM" id="SSF52047">
    <property type="entry name" value="RNI-like"/>
    <property type="match status" value="1"/>
</dbReference>
<protein>
    <submittedName>
        <fullName evidence="2">Uncharacterized protein</fullName>
    </submittedName>
</protein>